<dbReference type="EMBL" id="KQ964249">
    <property type="protein sequence ID" value="KXJ91632.1"/>
    <property type="molecule type" value="Genomic_DNA"/>
</dbReference>
<evidence type="ECO:0008006" key="4">
    <source>
        <dbReference type="Google" id="ProtNLM"/>
    </source>
</evidence>
<keyword evidence="3" id="KW-1185">Reference proteome</keyword>
<feature type="signal peptide" evidence="1">
    <location>
        <begin position="1"/>
        <end position="24"/>
    </location>
</feature>
<protein>
    <recommendedName>
        <fullName evidence="4">Secreted protein</fullName>
    </recommendedName>
</protein>
<organism evidence="2 3">
    <name type="scientific">Microdochium bolleyi</name>
    <dbReference type="NCBI Taxonomy" id="196109"/>
    <lineage>
        <taxon>Eukaryota</taxon>
        <taxon>Fungi</taxon>
        <taxon>Dikarya</taxon>
        <taxon>Ascomycota</taxon>
        <taxon>Pezizomycotina</taxon>
        <taxon>Sordariomycetes</taxon>
        <taxon>Xylariomycetidae</taxon>
        <taxon>Xylariales</taxon>
        <taxon>Microdochiaceae</taxon>
        <taxon>Microdochium</taxon>
    </lineage>
</organism>
<reference evidence="3" key="1">
    <citation type="submission" date="2016-02" db="EMBL/GenBank/DDBJ databases">
        <title>Draft genome sequence of Microdochium bolleyi, a fungal endophyte of beachgrass.</title>
        <authorList>
            <consortium name="DOE Joint Genome Institute"/>
            <person name="David A.S."/>
            <person name="May G."/>
            <person name="Haridas S."/>
            <person name="Lim J."/>
            <person name="Wang M."/>
            <person name="Labutti K."/>
            <person name="Lipzen A."/>
            <person name="Barry K."/>
            <person name="Grigoriev I.V."/>
        </authorList>
    </citation>
    <scope>NUCLEOTIDE SEQUENCE [LARGE SCALE GENOMIC DNA]</scope>
    <source>
        <strain evidence="3">J235TASD1</strain>
    </source>
</reference>
<accession>A0A136J397</accession>
<proteinExistence type="predicted"/>
<dbReference type="InParanoid" id="A0A136J397"/>
<gene>
    <name evidence="2" type="ORF">Micbo1qcDRAFT_161616</name>
</gene>
<keyword evidence="1" id="KW-0732">Signal</keyword>
<sequence length="100" mass="10876">MEKSANRTEFLLATLFCVVSLAKPSRQGAVHLSSHRVIGVKSHLFSGPRRTVDGSLIRSVRTDDCAELSPVNANRVFGGARLLMTVFDHCKALAAKIRIA</sequence>
<evidence type="ECO:0000256" key="1">
    <source>
        <dbReference type="SAM" id="SignalP"/>
    </source>
</evidence>
<dbReference type="AlphaFoldDB" id="A0A136J397"/>
<feature type="chain" id="PRO_5007293417" description="Secreted protein" evidence="1">
    <location>
        <begin position="25"/>
        <end position="100"/>
    </location>
</feature>
<evidence type="ECO:0000313" key="2">
    <source>
        <dbReference type="EMBL" id="KXJ91632.1"/>
    </source>
</evidence>
<name>A0A136J397_9PEZI</name>
<dbReference type="Proteomes" id="UP000070501">
    <property type="component" value="Unassembled WGS sequence"/>
</dbReference>
<evidence type="ECO:0000313" key="3">
    <source>
        <dbReference type="Proteomes" id="UP000070501"/>
    </source>
</evidence>